<evidence type="ECO:0000313" key="2">
    <source>
        <dbReference type="EMBL" id="RVU36518.1"/>
    </source>
</evidence>
<sequence>MKLPLNKIAALAAGGALLVACAGTGTTTSESGSGPVVMSTGAYSAYQTYTSKADPLVFALSQDGEHAYFYFCQSVEKDCDEEKYIQTAIDRCSSRGAERCYVFARRKAIVWRDAGDWKPATAS</sequence>
<organism evidence="2 3">
    <name type="scientific">Hwanghaeella grinnelliae</name>
    <dbReference type="NCBI Taxonomy" id="2500179"/>
    <lineage>
        <taxon>Bacteria</taxon>
        <taxon>Pseudomonadati</taxon>
        <taxon>Pseudomonadota</taxon>
        <taxon>Alphaproteobacteria</taxon>
        <taxon>Rhodospirillales</taxon>
        <taxon>Rhodospirillaceae</taxon>
        <taxon>Hwanghaeella</taxon>
    </lineage>
</organism>
<protein>
    <recommendedName>
        <fullName evidence="4">DUF4189 domain-containing protein</fullName>
    </recommendedName>
</protein>
<comment type="caution">
    <text evidence="2">The sequence shown here is derived from an EMBL/GenBank/DDBJ whole genome shotgun (WGS) entry which is preliminary data.</text>
</comment>
<accession>A0A3S2Y304</accession>
<proteinExistence type="predicted"/>
<dbReference type="EMBL" id="SADE01000002">
    <property type="protein sequence ID" value="RVU36518.1"/>
    <property type="molecule type" value="Genomic_DNA"/>
</dbReference>
<evidence type="ECO:0000313" key="3">
    <source>
        <dbReference type="Proteomes" id="UP000287447"/>
    </source>
</evidence>
<dbReference type="AlphaFoldDB" id="A0A3S2Y304"/>
<evidence type="ECO:0000256" key="1">
    <source>
        <dbReference type="SAM" id="SignalP"/>
    </source>
</evidence>
<keyword evidence="3" id="KW-1185">Reference proteome</keyword>
<keyword evidence="1" id="KW-0732">Signal</keyword>
<evidence type="ECO:0008006" key="4">
    <source>
        <dbReference type="Google" id="ProtNLM"/>
    </source>
</evidence>
<reference evidence="3" key="1">
    <citation type="submission" date="2019-01" db="EMBL/GenBank/DDBJ databases">
        <title>Gri0909 isolated from a small marine red alga.</title>
        <authorList>
            <person name="Kim J."/>
            <person name="Jeong S.E."/>
            <person name="Jeon C.O."/>
        </authorList>
    </citation>
    <scope>NUCLEOTIDE SEQUENCE [LARGE SCALE GENOMIC DNA]</scope>
    <source>
        <strain evidence="3">Gri0909</strain>
    </source>
</reference>
<feature type="chain" id="PRO_5018609103" description="DUF4189 domain-containing protein" evidence="1">
    <location>
        <begin position="23"/>
        <end position="123"/>
    </location>
</feature>
<name>A0A3S2Y304_9PROT</name>
<dbReference type="Proteomes" id="UP000287447">
    <property type="component" value="Unassembled WGS sequence"/>
</dbReference>
<dbReference type="PROSITE" id="PS51257">
    <property type="entry name" value="PROKAR_LIPOPROTEIN"/>
    <property type="match status" value="1"/>
</dbReference>
<gene>
    <name evidence="2" type="ORF">EOI86_15110</name>
</gene>
<dbReference type="RefSeq" id="WP_127765994.1">
    <property type="nucleotide sequence ID" value="NZ_SADE01000002.1"/>
</dbReference>
<feature type="signal peptide" evidence="1">
    <location>
        <begin position="1"/>
        <end position="22"/>
    </location>
</feature>